<evidence type="ECO:0008006" key="3">
    <source>
        <dbReference type="Google" id="ProtNLM"/>
    </source>
</evidence>
<gene>
    <name evidence="1" type="ORF">DesyoDRAFT_3151</name>
</gene>
<evidence type="ECO:0000313" key="2">
    <source>
        <dbReference type="Proteomes" id="UP000005104"/>
    </source>
</evidence>
<dbReference type="EMBL" id="CM001441">
    <property type="protein sequence ID" value="EHQ90185.1"/>
    <property type="molecule type" value="Genomic_DNA"/>
</dbReference>
<name>H5Y581_9FIRM</name>
<reference evidence="1 2" key="1">
    <citation type="submission" date="2011-11" db="EMBL/GenBank/DDBJ databases">
        <title>The Noncontiguous Finished genome of Desulfosporosinus youngiae DSM 17734.</title>
        <authorList>
            <consortium name="US DOE Joint Genome Institute (JGI-PGF)"/>
            <person name="Lucas S."/>
            <person name="Han J."/>
            <person name="Lapidus A."/>
            <person name="Cheng J.-F."/>
            <person name="Goodwin L."/>
            <person name="Pitluck S."/>
            <person name="Peters L."/>
            <person name="Ovchinnikova G."/>
            <person name="Lu M."/>
            <person name="Land M.L."/>
            <person name="Hauser L."/>
            <person name="Pester M."/>
            <person name="Spring S."/>
            <person name="Ollivier B."/>
            <person name="Rattei T."/>
            <person name="Klenk H.-P."/>
            <person name="Wagner M."/>
            <person name="Loy A."/>
            <person name="Woyke T.J."/>
        </authorList>
    </citation>
    <scope>NUCLEOTIDE SEQUENCE [LARGE SCALE GENOMIC DNA]</scope>
    <source>
        <strain evidence="1 2">DSM 17734</strain>
    </source>
</reference>
<dbReference type="Proteomes" id="UP000005104">
    <property type="component" value="Chromosome"/>
</dbReference>
<accession>H5Y581</accession>
<dbReference type="STRING" id="768710.DesyoDRAFT_3151"/>
<protein>
    <recommendedName>
        <fullName evidence="3">YozE SAM-like domain-containing protein</fullName>
    </recommendedName>
</protein>
<dbReference type="AlphaFoldDB" id="H5Y581"/>
<evidence type="ECO:0000313" key="1">
    <source>
        <dbReference type="EMBL" id="EHQ90185.1"/>
    </source>
</evidence>
<keyword evidence="2" id="KW-1185">Reference proteome</keyword>
<dbReference type="HOGENOM" id="CLU_2769169_0_0_9"/>
<proteinExistence type="predicted"/>
<organism evidence="1 2">
    <name type="scientific">Desulfosporosinus youngiae DSM 17734</name>
    <dbReference type="NCBI Taxonomy" id="768710"/>
    <lineage>
        <taxon>Bacteria</taxon>
        <taxon>Bacillati</taxon>
        <taxon>Bacillota</taxon>
        <taxon>Clostridia</taxon>
        <taxon>Eubacteriales</taxon>
        <taxon>Desulfitobacteriaceae</taxon>
        <taxon>Desulfosporosinus</taxon>
    </lineage>
</organism>
<sequence length="69" mass="8415">MDIKQYSDLLNEMENRYGGNLDYEKLSDGDKVVYKEIIQQYIKYFDFIIRCIEQWEEVYGKAENRLVLH</sequence>
<dbReference type="RefSeq" id="WP_007784464.1">
    <property type="nucleotide sequence ID" value="NZ_CM001441.1"/>
</dbReference>